<comment type="caution">
    <text evidence="1">The sequence shown here is derived from an EMBL/GenBank/DDBJ whole genome shotgun (WGS) entry which is preliminary data.</text>
</comment>
<dbReference type="Proteomes" id="UP001058074">
    <property type="component" value="Unassembled WGS sequence"/>
</dbReference>
<gene>
    <name evidence="1" type="ORF">rsdtw13_39620</name>
</gene>
<sequence>MKYIKNLIFSLFCILVFCMSSLIINLVYKYSIYTNHCNMVDTMPYYDDLIFLKNVLPKKHPDLFFKISQESYYGKINNLFDNQNKYTVDKMRLEIMKLIASIGDGHTETYVKTNRYFPISFYWFDNNSLRITGCIKKYKRLLGYRVIKINNVPLSSIVNTLNSICPNESSAWQKHKLLINLENYELLKVLNIIPSGYLDLELEDLSGKKLNAKIFPFTQEKFQESTFIDLQRTKQTIPQRPVNSNENYWYTTDTASKIFYFKYHSCLDRNTALIIGEDTSSYDANLNSFFDKLVKDFDNSSAEKFIIDVRGNLGGNPKLIKFLIKKLSIDSKFNNFQKSKNRIFVFTDNSTFSAGAFAALNFKQSFSNVKIIGEPTGGVQKVFANPRTKLLSCSNLFLTYSTKVYSDGSSERTSINPDINPQTSLRDEFFRVDSDYETVKMLKIR</sequence>
<reference evidence="1" key="1">
    <citation type="journal article" date="2025" name="Int. J. Syst. Evol. Microbiol.">
        <title>Inconstantimicrobium mannanitabidum sp. nov., a novel member of the family Clostridiaceae isolated from anoxic soil under the treatment of reductive soil disinfestation.</title>
        <authorList>
            <person name="Ueki A."/>
            <person name="Tonouchi A."/>
            <person name="Honma S."/>
            <person name="Kaku N."/>
            <person name="Ueki K."/>
        </authorList>
    </citation>
    <scope>NUCLEOTIDE SEQUENCE</scope>
    <source>
        <strain evidence="1">TW13</strain>
    </source>
</reference>
<accession>A0ACB5RHZ2</accession>
<organism evidence="1 2">
    <name type="scientific">Inconstantimicrobium mannanitabidum</name>
    <dbReference type="NCBI Taxonomy" id="1604901"/>
    <lineage>
        <taxon>Bacteria</taxon>
        <taxon>Bacillati</taxon>
        <taxon>Bacillota</taxon>
        <taxon>Clostridia</taxon>
        <taxon>Eubacteriales</taxon>
        <taxon>Clostridiaceae</taxon>
        <taxon>Inconstantimicrobium</taxon>
    </lineage>
</organism>
<keyword evidence="2" id="KW-1185">Reference proteome</keyword>
<protein>
    <submittedName>
        <fullName evidence="1">Uncharacterized protein</fullName>
    </submittedName>
</protein>
<proteinExistence type="predicted"/>
<evidence type="ECO:0000313" key="2">
    <source>
        <dbReference type="Proteomes" id="UP001058074"/>
    </source>
</evidence>
<name>A0ACB5RHZ2_9CLOT</name>
<dbReference type="EMBL" id="BROD01000001">
    <property type="protein sequence ID" value="GKX68704.1"/>
    <property type="molecule type" value="Genomic_DNA"/>
</dbReference>
<evidence type="ECO:0000313" key="1">
    <source>
        <dbReference type="EMBL" id="GKX68704.1"/>
    </source>
</evidence>